<dbReference type="EMBL" id="QPMT01000038">
    <property type="protein sequence ID" value="KAF4852908.1"/>
    <property type="molecule type" value="Genomic_DNA"/>
</dbReference>
<dbReference type="PANTHER" id="PTHR48079">
    <property type="entry name" value="PROTEIN YEEZ"/>
    <property type="match status" value="1"/>
</dbReference>
<dbReference type="GO" id="GO:0004029">
    <property type="term" value="F:aldehyde dehydrogenase (NAD+) activity"/>
    <property type="evidence" value="ECO:0007669"/>
    <property type="project" value="TreeGrafter"/>
</dbReference>
<dbReference type="InterPro" id="IPR001509">
    <property type="entry name" value="Epimerase_deHydtase"/>
</dbReference>
<keyword evidence="3" id="KW-1185">Reference proteome</keyword>
<accession>A0A9P5EL43</accession>
<sequence>MAHNILITGASGYLGGTLLARWKEAGLSGYDKLFALVRTDAQAEAVKSYGAEPLSFSLKDEIAVRDAVVNNRITIVYYLIDALNSAGQKNFIKALSELKRLTGGEVHFLHTSGAKIFSSHAGAPTDRPLLDTDPDLYNIQKAQKAPVPIMQTAVDTNNIIIEEAAAQGVKAYIFAPCIVYGKNEGFGNPISIQTREIVKAAKAAGRVYSITPGRPTWPVCHVTDNATLYLQILRAILNGDNPGSGKNGYYLASAGSVEWDALYAAMAKALSKRGIIPTDEVVQADQKAVDIMAKGMGVDASLVEMGLAGKCTFTSRHGSEIGWKAQFPPEHILDVADAEVELIIKNLKKMRILQRSAVVFN</sequence>
<evidence type="ECO:0000259" key="1">
    <source>
        <dbReference type="Pfam" id="PF01370"/>
    </source>
</evidence>
<reference evidence="2" key="1">
    <citation type="submission" date="2019-06" db="EMBL/GenBank/DDBJ databases">
        <authorList>
            <person name="Gan P."/>
            <person name="Shirasu K."/>
        </authorList>
    </citation>
    <scope>NUCLEOTIDE SEQUENCE [LARGE SCALE GENOMIC DNA]</scope>
    <source>
        <strain evidence="2">CAD2</strain>
    </source>
</reference>
<proteinExistence type="predicted"/>
<dbReference type="Proteomes" id="UP000711996">
    <property type="component" value="Unassembled WGS sequence"/>
</dbReference>
<dbReference type="AlphaFoldDB" id="A0A9P5EL43"/>
<dbReference type="SUPFAM" id="SSF51735">
    <property type="entry name" value="NAD(P)-binding Rossmann-fold domains"/>
    <property type="match status" value="1"/>
</dbReference>
<evidence type="ECO:0000313" key="2">
    <source>
        <dbReference type="EMBL" id="KAF4852908.1"/>
    </source>
</evidence>
<dbReference type="InterPro" id="IPR036291">
    <property type="entry name" value="NAD(P)-bd_dom_sf"/>
</dbReference>
<protein>
    <submittedName>
        <fullName evidence="2">Hypotheticall protein</fullName>
    </submittedName>
</protein>
<feature type="domain" description="NAD-dependent epimerase/dehydratase" evidence="1">
    <location>
        <begin position="5"/>
        <end position="242"/>
    </location>
</feature>
<dbReference type="Pfam" id="PF01370">
    <property type="entry name" value="Epimerase"/>
    <property type="match status" value="1"/>
</dbReference>
<dbReference type="GO" id="GO:0005737">
    <property type="term" value="C:cytoplasm"/>
    <property type="evidence" value="ECO:0007669"/>
    <property type="project" value="TreeGrafter"/>
</dbReference>
<comment type="caution">
    <text evidence="2">The sequence shown here is derived from an EMBL/GenBank/DDBJ whole genome shotgun (WGS) entry which is preliminary data.</text>
</comment>
<evidence type="ECO:0000313" key="3">
    <source>
        <dbReference type="Proteomes" id="UP000711996"/>
    </source>
</evidence>
<gene>
    <name evidence="2" type="ORF">CGCSCA2_v010343</name>
</gene>
<dbReference type="InterPro" id="IPR051783">
    <property type="entry name" value="NAD(P)-dependent_oxidoreduct"/>
</dbReference>
<organism evidence="2 3">
    <name type="scientific">Colletotrichum siamense</name>
    <name type="common">Anthracnose fungus</name>
    <dbReference type="NCBI Taxonomy" id="690259"/>
    <lineage>
        <taxon>Eukaryota</taxon>
        <taxon>Fungi</taxon>
        <taxon>Dikarya</taxon>
        <taxon>Ascomycota</taxon>
        <taxon>Pezizomycotina</taxon>
        <taxon>Sordariomycetes</taxon>
        <taxon>Hypocreomycetidae</taxon>
        <taxon>Glomerellales</taxon>
        <taxon>Glomerellaceae</taxon>
        <taxon>Colletotrichum</taxon>
        <taxon>Colletotrichum gloeosporioides species complex</taxon>
    </lineage>
</organism>
<dbReference type="OrthoDB" id="10262413at2759"/>
<name>A0A9P5EL43_COLSI</name>
<dbReference type="Gene3D" id="3.40.50.720">
    <property type="entry name" value="NAD(P)-binding Rossmann-like Domain"/>
    <property type="match status" value="1"/>
</dbReference>
<dbReference type="PANTHER" id="PTHR48079:SF6">
    <property type="entry name" value="NAD(P)-BINDING DOMAIN-CONTAINING PROTEIN-RELATED"/>
    <property type="match status" value="1"/>
</dbReference>